<dbReference type="CTD" id="9826250"/>
<protein>
    <submittedName>
        <fullName evidence="2">Uncharacterized protein</fullName>
    </submittedName>
</protein>
<feature type="transmembrane region" description="Helical" evidence="1">
    <location>
        <begin position="179"/>
        <end position="202"/>
    </location>
</feature>
<dbReference type="PANTHER" id="PTHR31847">
    <property type="entry name" value="PROTEIN CBG10327"/>
    <property type="match status" value="1"/>
</dbReference>
<dbReference type="Proteomes" id="UP000008281">
    <property type="component" value="Unassembled WGS sequence"/>
</dbReference>
<dbReference type="FunCoup" id="E3MV68">
    <property type="interactions" value="869"/>
</dbReference>
<dbReference type="EMBL" id="DS268482">
    <property type="protein sequence ID" value="EFP10069.1"/>
    <property type="molecule type" value="Genomic_DNA"/>
</dbReference>
<keyword evidence="1" id="KW-0812">Transmembrane</keyword>
<dbReference type="PANTHER" id="PTHR31847:SF1">
    <property type="entry name" value="DUF1084 DOMAIN-CONTAINING PROTEIN-RELATED"/>
    <property type="match status" value="1"/>
</dbReference>
<feature type="transmembrane region" description="Helical" evidence="1">
    <location>
        <begin position="7"/>
        <end position="29"/>
    </location>
</feature>
<evidence type="ECO:0000256" key="1">
    <source>
        <dbReference type="SAM" id="Phobius"/>
    </source>
</evidence>
<dbReference type="HOGENOM" id="CLU_092918_0_0_1"/>
<reference evidence="2" key="1">
    <citation type="submission" date="2007-07" db="EMBL/GenBank/DDBJ databases">
        <title>PCAP assembly of the Caenorhabditis remanei genome.</title>
        <authorList>
            <consortium name="The Caenorhabditis remanei Sequencing Consortium"/>
            <person name="Wilson R.K."/>
        </authorList>
    </citation>
    <scope>NUCLEOTIDE SEQUENCE [LARGE SCALE GENOMIC DNA]</scope>
    <source>
        <strain evidence="2">PB4641</strain>
    </source>
</reference>
<feature type="transmembrane region" description="Helical" evidence="1">
    <location>
        <begin position="35"/>
        <end position="53"/>
    </location>
</feature>
<gene>
    <name evidence="2" type="ORF">CRE_24629</name>
</gene>
<dbReference type="GeneID" id="9826250"/>
<keyword evidence="1" id="KW-1133">Transmembrane helix</keyword>
<dbReference type="eggNOG" id="ENOG502TJ76">
    <property type="taxonomic scope" value="Eukaryota"/>
</dbReference>
<organism evidence="3">
    <name type="scientific">Caenorhabditis remanei</name>
    <name type="common">Caenorhabditis vulgaris</name>
    <dbReference type="NCBI Taxonomy" id="31234"/>
    <lineage>
        <taxon>Eukaryota</taxon>
        <taxon>Metazoa</taxon>
        <taxon>Ecdysozoa</taxon>
        <taxon>Nematoda</taxon>
        <taxon>Chromadorea</taxon>
        <taxon>Rhabditida</taxon>
        <taxon>Rhabditina</taxon>
        <taxon>Rhabditomorpha</taxon>
        <taxon>Rhabditoidea</taxon>
        <taxon>Rhabditidae</taxon>
        <taxon>Peloderinae</taxon>
        <taxon>Caenorhabditis</taxon>
    </lineage>
</organism>
<name>E3MV68_CAERE</name>
<dbReference type="AlphaFoldDB" id="E3MV68"/>
<proteinExistence type="predicted"/>
<evidence type="ECO:0000313" key="3">
    <source>
        <dbReference type="Proteomes" id="UP000008281"/>
    </source>
</evidence>
<dbReference type="RefSeq" id="XP_003099849.2">
    <property type="nucleotide sequence ID" value="XM_003099801.2"/>
</dbReference>
<feature type="transmembrane region" description="Helical" evidence="1">
    <location>
        <begin position="143"/>
        <end position="163"/>
    </location>
</feature>
<feature type="transmembrane region" description="Helical" evidence="1">
    <location>
        <begin position="74"/>
        <end position="94"/>
    </location>
</feature>
<feature type="transmembrane region" description="Helical" evidence="1">
    <location>
        <begin position="100"/>
        <end position="122"/>
    </location>
</feature>
<dbReference type="KEGG" id="crq:GCK72_007151"/>
<keyword evidence="1" id="KW-0472">Membrane</keyword>
<dbReference type="InParanoid" id="E3MV68"/>
<sequence>MGQICYKIYLITFTILSMLPIGLHIHWLYDDEKTRFYSLVILLYYMPTCLAFITMIDNEHLPTAEWFVRHKYMLAGAMIALNILMIVNSVIRLVGLWENIVVTCMLAIVIMYIPLSTCFHFNPLGVELKFSLLKSTKFSKKQGLVLFGFHIVLAALYTTLFLFDESSLGKEELILNFRLIRFICQLINILSIPMSYHAILLWNSDKLRFIGKYPGTSIKWTGLMKRNPDGTWEVDQTPEDHNVFVV</sequence>
<dbReference type="OMA" id="FCPLINI"/>
<dbReference type="OrthoDB" id="5908761at2759"/>
<accession>E3MV68</accession>
<keyword evidence="3" id="KW-1185">Reference proteome</keyword>
<evidence type="ECO:0000313" key="2">
    <source>
        <dbReference type="EMBL" id="EFP10069.1"/>
    </source>
</evidence>